<accession>A0ABY7P6J4</accession>
<protein>
    <submittedName>
        <fullName evidence="2">Uncharacterized protein</fullName>
    </submittedName>
</protein>
<proteinExistence type="predicted"/>
<keyword evidence="3" id="KW-1185">Reference proteome</keyword>
<evidence type="ECO:0000313" key="3">
    <source>
        <dbReference type="Proteomes" id="UP001212326"/>
    </source>
</evidence>
<organism evidence="2 3">
    <name type="scientific">Streptomyces camelliae</name>
    <dbReference type="NCBI Taxonomy" id="3004093"/>
    <lineage>
        <taxon>Bacteria</taxon>
        <taxon>Bacillati</taxon>
        <taxon>Actinomycetota</taxon>
        <taxon>Actinomycetes</taxon>
        <taxon>Kitasatosporales</taxon>
        <taxon>Streptomycetaceae</taxon>
        <taxon>Streptomyces</taxon>
    </lineage>
</organism>
<dbReference type="EMBL" id="CP115300">
    <property type="protein sequence ID" value="WBO66186.1"/>
    <property type="molecule type" value="Genomic_DNA"/>
</dbReference>
<evidence type="ECO:0000313" key="2">
    <source>
        <dbReference type="EMBL" id="WBO66186.1"/>
    </source>
</evidence>
<dbReference type="RefSeq" id="WP_270083674.1">
    <property type="nucleotide sequence ID" value="NZ_CP115300.1"/>
</dbReference>
<evidence type="ECO:0000256" key="1">
    <source>
        <dbReference type="SAM" id="MobiDB-lite"/>
    </source>
</evidence>
<reference evidence="2 3" key="1">
    <citation type="submission" date="2022-12" db="EMBL/GenBank/DDBJ databases">
        <authorList>
            <person name="Mo P."/>
        </authorList>
    </citation>
    <scope>NUCLEOTIDE SEQUENCE [LARGE SCALE GENOMIC DNA]</scope>
    <source>
        <strain evidence="2 3">HUAS 2-6</strain>
    </source>
</reference>
<feature type="region of interest" description="Disordered" evidence="1">
    <location>
        <begin position="19"/>
        <end position="39"/>
    </location>
</feature>
<dbReference type="Proteomes" id="UP001212326">
    <property type="component" value="Chromosome"/>
</dbReference>
<sequence length="59" mass="6208">MSHRIARLLQPLLRFLHRPHGPTVHHTGHQPPRVAGPPALPGIGLGSLGMPAVGAEATK</sequence>
<name>A0ABY7P6J4_9ACTN</name>
<gene>
    <name evidence="2" type="ORF">O1G22_26960</name>
</gene>